<protein>
    <submittedName>
        <fullName evidence="1">Ovule protein</fullName>
    </submittedName>
</protein>
<sequence>MSNLTSETNAYLFYRDFHLDNPVSSTNFHYHTTGRTPNLKMSSTIPFVWKVFSKKIQISSTSKFQLHFF</sequence>
<reference evidence="1" key="1">
    <citation type="submission" date="2019-11" db="UniProtKB">
        <authorList>
            <consortium name="WormBaseParasite"/>
        </authorList>
    </citation>
    <scope>IDENTIFICATION</scope>
</reference>
<dbReference type="AlphaFoldDB" id="A0A5K3FHR2"/>
<proteinExistence type="predicted"/>
<organism evidence="1">
    <name type="scientific">Mesocestoides corti</name>
    <name type="common">Flatworm</name>
    <dbReference type="NCBI Taxonomy" id="53468"/>
    <lineage>
        <taxon>Eukaryota</taxon>
        <taxon>Metazoa</taxon>
        <taxon>Spiralia</taxon>
        <taxon>Lophotrochozoa</taxon>
        <taxon>Platyhelminthes</taxon>
        <taxon>Cestoda</taxon>
        <taxon>Eucestoda</taxon>
        <taxon>Cyclophyllidea</taxon>
        <taxon>Mesocestoididae</taxon>
        <taxon>Mesocestoides</taxon>
    </lineage>
</organism>
<dbReference type="WBParaSite" id="MCU_008502-RA">
    <property type="protein sequence ID" value="MCU_008502-RA"/>
    <property type="gene ID" value="MCU_008502"/>
</dbReference>
<accession>A0A5K3FHR2</accession>
<evidence type="ECO:0000313" key="1">
    <source>
        <dbReference type="WBParaSite" id="MCU_008502-RA"/>
    </source>
</evidence>
<name>A0A5K3FHR2_MESCO</name>